<feature type="compositionally biased region" description="Polar residues" evidence="1">
    <location>
        <begin position="125"/>
        <end position="134"/>
    </location>
</feature>
<feature type="compositionally biased region" description="Basic and acidic residues" evidence="1">
    <location>
        <begin position="272"/>
        <end position="288"/>
    </location>
</feature>
<feature type="compositionally biased region" description="Basic and acidic residues" evidence="1">
    <location>
        <begin position="188"/>
        <end position="201"/>
    </location>
</feature>
<sequence length="409" mass="45132">MLIMATTTEENDSSNLTPLPEKTEPNSAQSETSPNPDALALYFPRNEEPVPLVVCYPFGEEDDPLTRWRSSGFTTNKFSTSSVAREVIMRNSREEKASCFSPKPLLLLPPPALSGKSPAAEGTRRSPSLVSDTTPGEVVEGKGKTVNSRKSEGVREVELSRKRKYKKKKEDELTETDNKKGSISMENPKMDETRKSPRVDSHSNGAKLELLALPESQDSASVKRAAGKSSGTKRELLALLTPDGNNSSGSTKRASRRSDSANVGRNSRGSRRKDPVLAESARTSEKISPESNSVGEKTLRSRKIQGSGTNNNNNNNDNKGSEMKKKNSAEKSGRKQQSSACFIGEPISTEEAQEKWQWRYDLKNRKTQHQGWKLNSGEEDEIILNVECHYAQAKVDGFIYNIGDCAYVK</sequence>
<organism evidence="2 3">
    <name type="scientific">Datura stramonium</name>
    <name type="common">Jimsonweed</name>
    <name type="synonym">Common thornapple</name>
    <dbReference type="NCBI Taxonomy" id="4076"/>
    <lineage>
        <taxon>Eukaryota</taxon>
        <taxon>Viridiplantae</taxon>
        <taxon>Streptophyta</taxon>
        <taxon>Embryophyta</taxon>
        <taxon>Tracheophyta</taxon>
        <taxon>Spermatophyta</taxon>
        <taxon>Magnoliopsida</taxon>
        <taxon>eudicotyledons</taxon>
        <taxon>Gunneridae</taxon>
        <taxon>Pentapetalae</taxon>
        <taxon>asterids</taxon>
        <taxon>lamiids</taxon>
        <taxon>Solanales</taxon>
        <taxon>Solanaceae</taxon>
        <taxon>Solanoideae</taxon>
        <taxon>Datureae</taxon>
        <taxon>Datura</taxon>
    </lineage>
</organism>
<feature type="compositionally biased region" description="Basic and acidic residues" evidence="1">
    <location>
        <begin position="139"/>
        <end position="160"/>
    </location>
</feature>
<feature type="compositionally biased region" description="Polar residues" evidence="1">
    <location>
        <begin position="243"/>
        <end position="252"/>
    </location>
</feature>
<feature type="compositionally biased region" description="Polar residues" evidence="1">
    <location>
        <begin position="1"/>
        <end position="17"/>
    </location>
</feature>
<dbReference type="InterPro" id="IPR050390">
    <property type="entry name" value="C5-Methyltransferase"/>
</dbReference>
<dbReference type="Proteomes" id="UP000823775">
    <property type="component" value="Unassembled WGS sequence"/>
</dbReference>
<accession>A0ABS8RYV6</accession>
<evidence type="ECO:0000313" key="2">
    <source>
        <dbReference type="EMBL" id="MCD7452020.1"/>
    </source>
</evidence>
<feature type="compositionally biased region" description="Basic and acidic residues" evidence="1">
    <location>
        <begin position="168"/>
        <end position="180"/>
    </location>
</feature>
<feature type="compositionally biased region" description="Basic and acidic residues" evidence="1">
    <location>
        <begin position="319"/>
        <end position="333"/>
    </location>
</feature>
<keyword evidence="3" id="KW-1185">Reference proteome</keyword>
<protein>
    <submittedName>
        <fullName evidence="2">MAD2L1-binding protein</fullName>
    </submittedName>
</protein>
<dbReference type="InterPro" id="IPR043151">
    <property type="entry name" value="BAH_sf"/>
</dbReference>
<dbReference type="PANTHER" id="PTHR10629">
    <property type="entry name" value="CYTOSINE-SPECIFIC METHYLTRANSFERASE"/>
    <property type="match status" value="1"/>
</dbReference>
<gene>
    <name evidence="2" type="primary">CMT2_2</name>
    <name evidence="2" type="ORF">HAX54_014714</name>
</gene>
<dbReference type="Gene3D" id="2.30.30.490">
    <property type="match status" value="1"/>
</dbReference>
<dbReference type="PANTHER" id="PTHR10629:SF34">
    <property type="entry name" value="DNA (CYTOSINE-5)-METHYLTRANSFERASE CMT2"/>
    <property type="match status" value="1"/>
</dbReference>
<evidence type="ECO:0000313" key="3">
    <source>
        <dbReference type="Proteomes" id="UP000823775"/>
    </source>
</evidence>
<comment type="caution">
    <text evidence="2">The sequence shown here is derived from an EMBL/GenBank/DDBJ whole genome shotgun (WGS) entry which is preliminary data.</text>
</comment>
<dbReference type="EMBL" id="JACEIK010000192">
    <property type="protein sequence ID" value="MCD7452020.1"/>
    <property type="molecule type" value="Genomic_DNA"/>
</dbReference>
<reference evidence="2 3" key="1">
    <citation type="journal article" date="2021" name="BMC Genomics">
        <title>Datura genome reveals duplications of psychoactive alkaloid biosynthetic genes and high mutation rate following tissue culture.</title>
        <authorList>
            <person name="Rajewski A."/>
            <person name="Carter-House D."/>
            <person name="Stajich J."/>
            <person name="Litt A."/>
        </authorList>
    </citation>
    <scope>NUCLEOTIDE SEQUENCE [LARGE SCALE GENOMIC DNA]</scope>
    <source>
        <strain evidence="2">AR-01</strain>
    </source>
</reference>
<evidence type="ECO:0000256" key="1">
    <source>
        <dbReference type="SAM" id="MobiDB-lite"/>
    </source>
</evidence>
<feature type="compositionally biased region" description="Polar residues" evidence="1">
    <location>
        <begin position="25"/>
        <end position="35"/>
    </location>
</feature>
<feature type="region of interest" description="Disordered" evidence="1">
    <location>
        <begin position="93"/>
        <end position="346"/>
    </location>
</feature>
<proteinExistence type="predicted"/>
<name>A0ABS8RYV6_DATST</name>
<feature type="region of interest" description="Disordered" evidence="1">
    <location>
        <begin position="1"/>
        <end position="40"/>
    </location>
</feature>